<feature type="binding site" evidence="14">
    <location>
        <position position="60"/>
    </location>
    <ligand>
        <name>[4Fe-4S] cluster</name>
        <dbReference type="ChEBI" id="CHEBI:49883"/>
        <label>1</label>
    </ligand>
</feature>
<dbReference type="InterPro" id="IPR006638">
    <property type="entry name" value="Elp3/MiaA/NifB-like_rSAM"/>
</dbReference>
<comment type="subunit">
    <text evidence="14">Monomer.</text>
</comment>
<dbReference type="InterPro" id="IPR007197">
    <property type="entry name" value="rSAM"/>
</dbReference>
<evidence type="ECO:0000256" key="2">
    <source>
        <dbReference type="ARBA" id="ARBA00022485"/>
    </source>
</evidence>
<dbReference type="EC" id="2.8.4.3" evidence="9 14"/>
<dbReference type="SUPFAM" id="SSF102114">
    <property type="entry name" value="Radical SAM enzymes"/>
    <property type="match status" value="1"/>
</dbReference>
<evidence type="ECO:0000256" key="13">
    <source>
        <dbReference type="ARBA" id="ARBA00081141"/>
    </source>
</evidence>
<proteinExistence type="inferred from homology"/>
<gene>
    <name evidence="14 17" type="primary">miaB</name>
    <name evidence="17" type="ORF">HMPREF0091_10727</name>
</gene>
<comment type="function">
    <text evidence="1 14">Catalyzes the methylthiolation of N6-(dimethylallyl)adenosine (i(6)A), leading to the formation of 2-methylthio-N6-(dimethylallyl)adenosine (ms(2)i(6)A) at position 37 in tRNAs that read codons beginning with uridine.</text>
</comment>
<dbReference type="SFLD" id="SFLDS00029">
    <property type="entry name" value="Radical_SAM"/>
    <property type="match status" value="1"/>
</dbReference>
<dbReference type="InterPro" id="IPR058240">
    <property type="entry name" value="rSAM_sf"/>
</dbReference>
<evidence type="ECO:0000256" key="7">
    <source>
        <dbReference type="ARBA" id="ARBA00023004"/>
    </source>
</evidence>
<reference evidence="17 18" key="1">
    <citation type="submission" date="2011-02" db="EMBL/GenBank/DDBJ databases">
        <authorList>
            <person name="Muzny D."/>
            <person name="Qin X."/>
            <person name="Buhay C."/>
            <person name="Dugan-Rocha S."/>
            <person name="Ding Y."/>
            <person name="Chen G."/>
            <person name="Hawes A."/>
            <person name="Holder M."/>
            <person name="Jhangiani S."/>
            <person name="Johnson A."/>
            <person name="Khan Z."/>
            <person name="Li Z."/>
            <person name="Liu W."/>
            <person name="Liu X."/>
            <person name="Perez L."/>
            <person name="Shen H."/>
            <person name="Wang Q."/>
            <person name="Watt J."/>
            <person name="Xi L."/>
            <person name="Xin Y."/>
            <person name="Zhou J."/>
            <person name="Deng J."/>
            <person name="Jiang H."/>
            <person name="Liu Y."/>
            <person name="Qu J."/>
            <person name="Song X.-Z."/>
            <person name="Zhang L."/>
            <person name="Villasana D."/>
            <person name="Johnson A."/>
            <person name="Liu J."/>
            <person name="Liyanage D."/>
            <person name="Lorensuhewa L."/>
            <person name="Robinson T."/>
            <person name="Song A."/>
            <person name="Song B.-B."/>
            <person name="Dinh H."/>
            <person name="Thornton R."/>
            <person name="Coyle M."/>
            <person name="Francisco L."/>
            <person name="Jackson L."/>
            <person name="Javaid M."/>
            <person name="Korchina V."/>
            <person name="Kovar C."/>
            <person name="Mata R."/>
            <person name="Mathew T."/>
            <person name="Ngo R."/>
            <person name="Nguyen L."/>
            <person name="Nguyen N."/>
            <person name="Okwuonu G."/>
            <person name="Ongeri F."/>
            <person name="Pham C."/>
            <person name="Simmons D."/>
            <person name="Wilczek-Boney K."/>
            <person name="Hale W."/>
            <person name="Jakkamsetti A."/>
            <person name="Pham P."/>
            <person name="Ruth R."/>
            <person name="San Lucas F."/>
            <person name="Warren J."/>
            <person name="Zhang J."/>
            <person name="Zhao Z."/>
            <person name="Zhou C."/>
            <person name="Zhu D."/>
            <person name="Lee S."/>
            <person name="Bess C."/>
            <person name="Blankenburg K."/>
            <person name="Forbes L."/>
            <person name="Fu Q."/>
            <person name="Gubbala S."/>
            <person name="Hirani K."/>
            <person name="Jayaseelan J.C."/>
            <person name="Lara F."/>
            <person name="Munidasa M."/>
            <person name="Palculict T."/>
            <person name="Patil S."/>
            <person name="Pu L.-L."/>
            <person name="Saada N."/>
            <person name="Tang L."/>
            <person name="Weissenberger G."/>
            <person name="Zhu Y."/>
            <person name="Hemphill L."/>
            <person name="Shang Y."/>
            <person name="Youmans B."/>
            <person name="Ayvaz T."/>
            <person name="Ross M."/>
            <person name="Santibanez J."/>
            <person name="Aqrawi P."/>
            <person name="Gross S."/>
            <person name="Joshi V."/>
            <person name="Fowler G."/>
            <person name="Nazareth L."/>
            <person name="Reid J."/>
            <person name="Worley K."/>
            <person name="Petrosino J."/>
            <person name="Highlander S."/>
            <person name="Gibbs R."/>
        </authorList>
    </citation>
    <scope>NUCLEOTIDE SEQUENCE [LARGE SCALE GENOMIC DNA]</scope>
    <source>
        <strain evidence="17 18">DSM 15829</strain>
    </source>
</reference>
<dbReference type="Proteomes" id="UP000005947">
    <property type="component" value="Unassembled WGS sequence"/>
</dbReference>
<dbReference type="InterPro" id="IPR038135">
    <property type="entry name" value="Methylthiotransferase_N_sf"/>
</dbReference>
<dbReference type="InterPro" id="IPR005839">
    <property type="entry name" value="Methylthiotransferase"/>
</dbReference>
<dbReference type="PROSITE" id="PS51918">
    <property type="entry name" value="RADICAL_SAM"/>
    <property type="match status" value="1"/>
</dbReference>
<keyword evidence="4 14" id="KW-0949">S-adenosyl-L-methionine</keyword>
<dbReference type="NCBIfam" id="TIGR00089">
    <property type="entry name" value="MiaB/RimO family radical SAM methylthiotransferase"/>
    <property type="match status" value="1"/>
</dbReference>
<evidence type="ECO:0000256" key="4">
    <source>
        <dbReference type="ARBA" id="ARBA00022691"/>
    </source>
</evidence>
<dbReference type="HAMAP" id="MF_01864">
    <property type="entry name" value="tRNA_metthiotr_MiaB"/>
    <property type="match status" value="1"/>
</dbReference>
<dbReference type="Gene3D" id="3.80.30.20">
    <property type="entry name" value="tm_1862 like domain"/>
    <property type="match status" value="1"/>
</dbReference>
<evidence type="ECO:0000313" key="17">
    <source>
        <dbReference type="EMBL" id="EGF23780.1"/>
    </source>
</evidence>
<feature type="binding site" evidence="14">
    <location>
        <position position="175"/>
    </location>
    <ligand>
        <name>[4Fe-4S] cluster</name>
        <dbReference type="ChEBI" id="CHEBI:49883"/>
        <label>2</label>
        <note>4Fe-4S-S-AdoMet</note>
    </ligand>
</feature>
<dbReference type="FunFam" id="3.80.30.20:FF:000001">
    <property type="entry name" value="tRNA-2-methylthio-N(6)-dimethylallyladenosine synthase 2"/>
    <property type="match status" value="1"/>
</dbReference>
<evidence type="ECO:0000256" key="5">
    <source>
        <dbReference type="ARBA" id="ARBA00022694"/>
    </source>
</evidence>
<dbReference type="GO" id="GO:0005829">
    <property type="term" value="C:cytosol"/>
    <property type="evidence" value="ECO:0007669"/>
    <property type="project" value="TreeGrafter"/>
</dbReference>
<dbReference type="Gene3D" id="3.40.50.12160">
    <property type="entry name" value="Methylthiotransferase, N-terminal domain"/>
    <property type="match status" value="1"/>
</dbReference>
<name>F1T514_9ACTN</name>
<evidence type="ECO:0000259" key="15">
    <source>
        <dbReference type="PROSITE" id="PS51449"/>
    </source>
</evidence>
<evidence type="ECO:0000256" key="3">
    <source>
        <dbReference type="ARBA" id="ARBA00022679"/>
    </source>
</evidence>
<comment type="catalytic activity">
    <reaction evidence="10 14">
        <text>N(6)-dimethylallyladenosine(37) in tRNA + (sulfur carrier)-SH + AH2 + 2 S-adenosyl-L-methionine = 2-methylsulfanyl-N(6)-dimethylallyladenosine(37) in tRNA + (sulfur carrier)-H + 5'-deoxyadenosine + L-methionine + A + S-adenosyl-L-homocysteine + 2 H(+)</text>
        <dbReference type="Rhea" id="RHEA:37067"/>
        <dbReference type="Rhea" id="RHEA-COMP:10375"/>
        <dbReference type="Rhea" id="RHEA-COMP:10376"/>
        <dbReference type="Rhea" id="RHEA-COMP:14737"/>
        <dbReference type="Rhea" id="RHEA-COMP:14739"/>
        <dbReference type="ChEBI" id="CHEBI:13193"/>
        <dbReference type="ChEBI" id="CHEBI:15378"/>
        <dbReference type="ChEBI" id="CHEBI:17319"/>
        <dbReference type="ChEBI" id="CHEBI:17499"/>
        <dbReference type="ChEBI" id="CHEBI:29917"/>
        <dbReference type="ChEBI" id="CHEBI:57844"/>
        <dbReference type="ChEBI" id="CHEBI:57856"/>
        <dbReference type="ChEBI" id="CHEBI:59789"/>
        <dbReference type="ChEBI" id="CHEBI:64428"/>
        <dbReference type="ChEBI" id="CHEBI:74415"/>
        <dbReference type="ChEBI" id="CHEBI:74417"/>
        <dbReference type="EC" id="2.8.4.3"/>
    </reaction>
</comment>
<feature type="domain" description="MTTase N-terminal" evidence="15">
    <location>
        <begin position="15"/>
        <end position="132"/>
    </location>
</feature>
<evidence type="ECO:0000256" key="14">
    <source>
        <dbReference type="HAMAP-Rule" id="MF_01864"/>
    </source>
</evidence>
<dbReference type="InterPro" id="IPR023404">
    <property type="entry name" value="rSAM_horseshoe"/>
</dbReference>
<evidence type="ECO:0000256" key="11">
    <source>
        <dbReference type="ARBA" id="ARBA00068570"/>
    </source>
</evidence>
<dbReference type="SFLD" id="SFLDG01082">
    <property type="entry name" value="B12-binding_domain_containing"/>
    <property type="match status" value="1"/>
</dbReference>
<dbReference type="GO" id="GO:0051539">
    <property type="term" value="F:4 iron, 4 sulfur cluster binding"/>
    <property type="evidence" value="ECO:0007669"/>
    <property type="project" value="UniProtKB-UniRule"/>
</dbReference>
<keyword evidence="8 14" id="KW-0411">Iron-sulfur</keyword>
<feature type="binding site" evidence="14">
    <location>
        <position position="95"/>
    </location>
    <ligand>
        <name>[4Fe-4S] cluster</name>
        <dbReference type="ChEBI" id="CHEBI:49883"/>
        <label>1</label>
    </ligand>
</feature>
<dbReference type="SMART" id="SM00729">
    <property type="entry name" value="Elp3"/>
    <property type="match status" value="1"/>
</dbReference>
<dbReference type="SFLD" id="SFLDF00273">
    <property type="entry name" value="(dimethylallyl)adenosine_tRNA"/>
    <property type="match status" value="1"/>
</dbReference>
<comment type="similarity">
    <text evidence="14">Belongs to the methylthiotransferase family. MiaB subfamily.</text>
</comment>
<dbReference type="OrthoDB" id="9805215at2"/>
<evidence type="ECO:0000256" key="1">
    <source>
        <dbReference type="ARBA" id="ARBA00003234"/>
    </source>
</evidence>
<evidence type="ECO:0000256" key="10">
    <source>
        <dbReference type="ARBA" id="ARBA00051425"/>
    </source>
</evidence>
<keyword evidence="3 14" id="KW-0808">Transferase</keyword>
<dbReference type="SFLD" id="SFLDG01061">
    <property type="entry name" value="methylthiotransferase"/>
    <property type="match status" value="1"/>
</dbReference>
<feature type="binding site" evidence="14">
    <location>
        <position position="178"/>
    </location>
    <ligand>
        <name>[4Fe-4S] cluster</name>
        <dbReference type="ChEBI" id="CHEBI:49883"/>
        <label>2</label>
        <note>4Fe-4S-S-AdoMet</note>
    </ligand>
</feature>
<dbReference type="CDD" id="cd01335">
    <property type="entry name" value="Radical_SAM"/>
    <property type="match status" value="1"/>
</dbReference>
<dbReference type="GO" id="GO:0046872">
    <property type="term" value="F:metal ion binding"/>
    <property type="evidence" value="ECO:0007669"/>
    <property type="project" value="UniProtKB-KW"/>
</dbReference>
<keyword evidence="18" id="KW-1185">Reference proteome</keyword>
<comment type="cofactor">
    <cofactor evidence="14">
        <name>[4Fe-4S] cluster</name>
        <dbReference type="ChEBI" id="CHEBI:49883"/>
    </cofactor>
    <text evidence="14">Binds 2 [4Fe-4S] clusters. One cluster is coordinated with 3 cysteines and an exchangeable S-adenosyl-L-methionine.</text>
</comment>
<feature type="domain" description="Radical SAM core" evidence="16">
    <location>
        <begin position="157"/>
        <end position="386"/>
    </location>
</feature>
<keyword evidence="5 14" id="KW-0819">tRNA processing</keyword>
<accession>F1T514</accession>
<evidence type="ECO:0000256" key="8">
    <source>
        <dbReference type="ARBA" id="ARBA00023014"/>
    </source>
</evidence>
<dbReference type="InterPro" id="IPR020612">
    <property type="entry name" value="Methylthiotransferase_CS"/>
</dbReference>
<dbReference type="AlphaFoldDB" id="F1T514"/>
<dbReference type="NCBIfam" id="TIGR01574">
    <property type="entry name" value="miaB-methiolase"/>
    <property type="match status" value="1"/>
</dbReference>
<organism evidence="17 18">
    <name type="scientific">Fannyhessea vaginae DSM 15829</name>
    <dbReference type="NCBI Taxonomy" id="525256"/>
    <lineage>
        <taxon>Bacteria</taxon>
        <taxon>Bacillati</taxon>
        <taxon>Actinomycetota</taxon>
        <taxon>Coriobacteriia</taxon>
        <taxon>Coriobacteriales</taxon>
        <taxon>Atopobiaceae</taxon>
        <taxon>Fannyhessea</taxon>
    </lineage>
</organism>
<dbReference type="PROSITE" id="PS01278">
    <property type="entry name" value="MTTASE_RADICAL"/>
    <property type="match status" value="1"/>
</dbReference>
<evidence type="ECO:0000313" key="18">
    <source>
        <dbReference type="Proteomes" id="UP000005947"/>
    </source>
</evidence>
<dbReference type="PANTHER" id="PTHR43020">
    <property type="entry name" value="CDK5 REGULATORY SUBUNIT-ASSOCIATED PROTEIN 1"/>
    <property type="match status" value="1"/>
</dbReference>
<dbReference type="EMBL" id="ACGK02000001">
    <property type="protein sequence ID" value="EGF23780.1"/>
    <property type="molecule type" value="Genomic_DNA"/>
</dbReference>
<dbReference type="Pfam" id="PF04055">
    <property type="entry name" value="Radical_SAM"/>
    <property type="match status" value="1"/>
</dbReference>
<dbReference type="InterPro" id="IPR006463">
    <property type="entry name" value="MiaB_methiolase"/>
</dbReference>
<feature type="binding site" evidence="14">
    <location>
        <position position="171"/>
    </location>
    <ligand>
        <name>[4Fe-4S] cluster</name>
        <dbReference type="ChEBI" id="CHEBI:49883"/>
        <label>2</label>
        <note>4Fe-4S-S-AdoMet</note>
    </ligand>
</feature>
<keyword evidence="7 14" id="KW-0408">Iron</keyword>
<evidence type="ECO:0000256" key="9">
    <source>
        <dbReference type="ARBA" id="ARBA00033765"/>
    </source>
</evidence>
<dbReference type="RefSeq" id="WP_006302909.1">
    <property type="nucleotide sequence ID" value="NZ_ACGK02000001.1"/>
</dbReference>
<dbReference type="GO" id="GO:0035597">
    <property type="term" value="F:tRNA-2-methylthio-N(6)-dimethylallyladenosine(37) synthase activity"/>
    <property type="evidence" value="ECO:0007669"/>
    <property type="project" value="UniProtKB-EC"/>
</dbReference>
<keyword evidence="6 14" id="KW-0479">Metal-binding</keyword>
<dbReference type="eggNOG" id="COG0621">
    <property type="taxonomic scope" value="Bacteria"/>
</dbReference>
<feature type="binding site" evidence="14">
    <location>
        <position position="24"/>
    </location>
    <ligand>
        <name>[4Fe-4S] cluster</name>
        <dbReference type="ChEBI" id="CHEBI:49883"/>
        <label>1</label>
    </ligand>
</feature>
<protein>
    <recommendedName>
        <fullName evidence="11 14">tRNA-2-methylthio-N(6)-dimethylallyladenosine synthase</fullName>
        <ecNumber evidence="9 14">2.8.4.3</ecNumber>
    </recommendedName>
    <alternativeName>
        <fullName evidence="13 14">(Dimethylallyl)adenosine tRNA methylthiotransferase MiaB</fullName>
    </alternativeName>
    <alternativeName>
        <fullName evidence="12 14">tRNA-i(6)A37 methylthiotransferase</fullName>
    </alternativeName>
</protein>
<dbReference type="PROSITE" id="PS51449">
    <property type="entry name" value="MTTASE_N"/>
    <property type="match status" value="1"/>
</dbReference>
<comment type="subcellular location">
    <subcellularLocation>
        <location evidence="14">Cytoplasm</location>
    </subcellularLocation>
</comment>
<dbReference type="FunFam" id="3.40.50.12160:FF:000003">
    <property type="entry name" value="CDK5 regulatory subunit-associated protein 1"/>
    <property type="match status" value="1"/>
</dbReference>
<evidence type="ECO:0000256" key="6">
    <source>
        <dbReference type="ARBA" id="ARBA00022723"/>
    </source>
</evidence>
<keyword evidence="2 14" id="KW-0004">4Fe-4S</keyword>
<keyword evidence="14" id="KW-0963">Cytoplasm</keyword>
<dbReference type="Pfam" id="PF00919">
    <property type="entry name" value="UPF0004"/>
    <property type="match status" value="1"/>
</dbReference>
<dbReference type="InterPro" id="IPR013848">
    <property type="entry name" value="Methylthiotransferase_N"/>
</dbReference>
<evidence type="ECO:0000256" key="12">
    <source>
        <dbReference type="ARBA" id="ARBA00080698"/>
    </source>
</evidence>
<comment type="caution">
    <text evidence="17">The sequence shown here is derived from an EMBL/GenBank/DDBJ whole genome shotgun (WGS) entry which is preliminary data.</text>
</comment>
<evidence type="ECO:0000259" key="16">
    <source>
        <dbReference type="PROSITE" id="PS51918"/>
    </source>
</evidence>
<dbReference type="PANTHER" id="PTHR43020:SF2">
    <property type="entry name" value="MITOCHONDRIAL TRNA METHYLTHIOTRANSFERASE CDK5RAP1"/>
    <property type="match status" value="1"/>
</dbReference>
<dbReference type="GeneID" id="93210328"/>
<sequence length="460" mass="51413">MERNFVARASKLVGKTYLIKTFGCQMNLHDSERVAGLLDDCGANEVATFEEADIVIFMTCSVREKADTHLYGAVSNLVTLPPSPCGKRVIAVGGCIAQRDGAKLREHVPNVDVVFGTSALASVPELLCEAFESNDDEVFVDTIEKNRGFSTDLPSKRDQSFHAWVPIMTGCNNFCTFCIVPYVRGRERSRVLERVVDEVRRLKDDGVREVTLLGQNVNSYGRDLYKKPCFAELLRKVGEVGIERIRFTSSNPKDLSDETIAAMAETPAVMPQLHLAVQSGSTRILKAMHRSYTREKYLEVIDHLKSAMPDIALSTDIIVGFPGETEEDFEETLSLVREVEYSSAFTFIYSKRPGTPAANIEDTTPHEVIQQRFNRLTDLIEELAYKANQKELHTLVTSLVEGTSKKDSHVLVGHSPKNQTVLFSLPKDASAQDYIGKMCEVYVEEAKTWYLRGKLTGQPR</sequence>